<organism evidence="1 2">
    <name type="scientific">Corchorus capsularis</name>
    <name type="common">Jute</name>
    <dbReference type="NCBI Taxonomy" id="210143"/>
    <lineage>
        <taxon>Eukaryota</taxon>
        <taxon>Viridiplantae</taxon>
        <taxon>Streptophyta</taxon>
        <taxon>Embryophyta</taxon>
        <taxon>Tracheophyta</taxon>
        <taxon>Spermatophyta</taxon>
        <taxon>Magnoliopsida</taxon>
        <taxon>eudicotyledons</taxon>
        <taxon>Gunneridae</taxon>
        <taxon>Pentapetalae</taxon>
        <taxon>rosids</taxon>
        <taxon>malvids</taxon>
        <taxon>Malvales</taxon>
        <taxon>Malvaceae</taxon>
        <taxon>Grewioideae</taxon>
        <taxon>Apeibeae</taxon>
        <taxon>Corchorus</taxon>
    </lineage>
</organism>
<gene>
    <name evidence="1" type="ORF">CCACVL1_13816</name>
</gene>
<dbReference type="Gramene" id="OMO79241">
    <property type="protein sequence ID" value="OMO79241"/>
    <property type="gene ID" value="CCACVL1_13816"/>
</dbReference>
<dbReference type="Proteomes" id="UP000188268">
    <property type="component" value="Unassembled WGS sequence"/>
</dbReference>
<sequence length="22" mass="2472">MEPVNFNCESKGNARTVYLELG</sequence>
<accession>A0A1R3I9Q1</accession>
<comment type="caution">
    <text evidence="1">The sequence shown here is derived from an EMBL/GenBank/DDBJ whole genome shotgun (WGS) entry which is preliminary data.</text>
</comment>
<name>A0A1R3I9Q1_COCAP</name>
<evidence type="ECO:0000313" key="2">
    <source>
        <dbReference type="Proteomes" id="UP000188268"/>
    </source>
</evidence>
<reference evidence="1 2" key="1">
    <citation type="submission" date="2013-09" db="EMBL/GenBank/DDBJ databases">
        <title>Corchorus capsularis genome sequencing.</title>
        <authorList>
            <person name="Alam M."/>
            <person name="Haque M.S."/>
            <person name="Islam M.S."/>
            <person name="Emdad E.M."/>
            <person name="Islam M.M."/>
            <person name="Ahmed B."/>
            <person name="Halim A."/>
            <person name="Hossen Q.M.M."/>
            <person name="Hossain M.Z."/>
            <person name="Ahmed R."/>
            <person name="Khan M.M."/>
            <person name="Islam R."/>
            <person name="Rashid M.M."/>
            <person name="Khan S.A."/>
            <person name="Rahman M.S."/>
            <person name="Alam M."/>
        </authorList>
    </citation>
    <scope>NUCLEOTIDE SEQUENCE [LARGE SCALE GENOMIC DNA]</scope>
    <source>
        <strain evidence="2">cv. CVL-1</strain>
        <tissue evidence="1">Whole seedling</tissue>
    </source>
</reference>
<keyword evidence="2" id="KW-1185">Reference proteome</keyword>
<proteinExistence type="predicted"/>
<protein>
    <submittedName>
        <fullName evidence="1">Uncharacterized protein</fullName>
    </submittedName>
</protein>
<dbReference type="AlphaFoldDB" id="A0A1R3I9Q1"/>
<evidence type="ECO:0000313" key="1">
    <source>
        <dbReference type="EMBL" id="OMO79241.1"/>
    </source>
</evidence>
<dbReference type="EMBL" id="AWWV01010441">
    <property type="protein sequence ID" value="OMO79241.1"/>
    <property type="molecule type" value="Genomic_DNA"/>
</dbReference>